<keyword evidence="3" id="KW-0808">Transferase</keyword>
<dbReference type="Pfam" id="PF13489">
    <property type="entry name" value="Methyltransf_23"/>
    <property type="match status" value="1"/>
</dbReference>
<comment type="caution">
    <text evidence="3">The sequence shown here is derived from an EMBL/GenBank/DDBJ whole genome shotgun (WGS) entry which is preliminary data.</text>
</comment>
<dbReference type="PANTHER" id="PTHR43591:SF10">
    <property type="entry name" value="ABC TRANSMEMBRANE TYPE-1 DOMAIN-CONTAINING PROTEIN-RELATED"/>
    <property type="match status" value="1"/>
</dbReference>
<protein>
    <submittedName>
        <fullName evidence="3">S-adenosyl-L-methionine-dependent methyltransferase</fullName>
    </submittedName>
</protein>
<dbReference type="CDD" id="cd02440">
    <property type="entry name" value="AdoMet_MTases"/>
    <property type="match status" value="1"/>
</dbReference>
<name>A0AA40ANK0_9PEZI</name>
<dbReference type="SUPFAM" id="SSF53335">
    <property type="entry name" value="S-adenosyl-L-methionine-dependent methyltransferases"/>
    <property type="match status" value="1"/>
</dbReference>
<evidence type="ECO:0000313" key="3">
    <source>
        <dbReference type="EMBL" id="KAK0719111.1"/>
    </source>
</evidence>
<dbReference type="Proteomes" id="UP001172102">
    <property type="component" value="Unassembled WGS sequence"/>
</dbReference>
<evidence type="ECO:0000313" key="4">
    <source>
        <dbReference type="Proteomes" id="UP001172102"/>
    </source>
</evidence>
<dbReference type="Gene3D" id="3.40.50.150">
    <property type="entry name" value="Vaccinia Virus protein VP39"/>
    <property type="match status" value="1"/>
</dbReference>
<gene>
    <name evidence="3" type="ORF">B0H67DRAFT_147879</name>
</gene>
<dbReference type="AlphaFoldDB" id="A0AA40ANK0"/>
<reference evidence="3" key="1">
    <citation type="submission" date="2023-06" db="EMBL/GenBank/DDBJ databases">
        <title>Genome-scale phylogeny and comparative genomics of the fungal order Sordariales.</title>
        <authorList>
            <consortium name="Lawrence Berkeley National Laboratory"/>
            <person name="Hensen N."/>
            <person name="Bonometti L."/>
            <person name="Westerberg I."/>
            <person name="Brannstrom I.O."/>
            <person name="Guillou S."/>
            <person name="Cros-Aarteil S."/>
            <person name="Calhoun S."/>
            <person name="Haridas S."/>
            <person name="Kuo A."/>
            <person name="Mondo S."/>
            <person name="Pangilinan J."/>
            <person name="Riley R."/>
            <person name="Labutti K."/>
            <person name="Andreopoulos B."/>
            <person name="Lipzen A."/>
            <person name="Chen C."/>
            <person name="Yanf M."/>
            <person name="Daum C."/>
            <person name="Ng V."/>
            <person name="Clum A."/>
            <person name="Steindorff A."/>
            <person name="Ohm R."/>
            <person name="Martin F."/>
            <person name="Silar P."/>
            <person name="Natvig D."/>
            <person name="Lalanne C."/>
            <person name="Gautier V."/>
            <person name="Ament-Velasquez S.L."/>
            <person name="Kruys A."/>
            <person name="Hutchinson M.I."/>
            <person name="Powell A.J."/>
            <person name="Barry K."/>
            <person name="Miller A.N."/>
            <person name="Grigoriev I.V."/>
            <person name="Debuchy R."/>
            <person name="Gladieux P."/>
            <person name="Thoren M.H."/>
            <person name="Johannesson H."/>
        </authorList>
    </citation>
    <scope>NUCLEOTIDE SEQUENCE</scope>
    <source>
        <strain evidence="3">SMH4607-1</strain>
    </source>
</reference>
<evidence type="ECO:0000256" key="2">
    <source>
        <dbReference type="SAM" id="MobiDB-lite"/>
    </source>
</evidence>
<dbReference type="InterPro" id="IPR029063">
    <property type="entry name" value="SAM-dependent_MTases_sf"/>
</dbReference>
<dbReference type="GO" id="GO:0032259">
    <property type="term" value="P:methylation"/>
    <property type="evidence" value="ECO:0007669"/>
    <property type="project" value="UniProtKB-KW"/>
</dbReference>
<feature type="region of interest" description="Disordered" evidence="2">
    <location>
        <begin position="1"/>
        <end position="24"/>
    </location>
</feature>
<dbReference type="EMBL" id="JAUKUA010000003">
    <property type="protein sequence ID" value="KAK0719111.1"/>
    <property type="molecule type" value="Genomic_DNA"/>
</dbReference>
<accession>A0AA40ANK0</accession>
<dbReference type="PANTHER" id="PTHR43591">
    <property type="entry name" value="METHYLTRANSFERASE"/>
    <property type="match status" value="1"/>
</dbReference>
<keyword evidence="3" id="KW-0489">Methyltransferase</keyword>
<organism evidence="3 4">
    <name type="scientific">Lasiosphaeris hirsuta</name>
    <dbReference type="NCBI Taxonomy" id="260670"/>
    <lineage>
        <taxon>Eukaryota</taxon>
        <taxon>Fungi</taxon>
        <taxon>Dikarya</taxon>
        <taxon>Ascomycota</taxon>
        <taxon>Pezizomycotina</taxon>
        <taxon>Sordariomycetes</taxon>
        <taxon>Sordariomycetidae</taxon>
        <taxon>Sordariales</taxon>
        <taxon>Lasiosphaeriaceae</taxon>
        <taxon>Lasiosphaeris</taxon>
    </lineage>
</organism>
<proteinExistence type="inferred from homology"/>
<dbReference type="GO" id="GO:0008168">
    <property type="term" value="F:methyltransferase activity"/>
    <property type="evidence" value="ECO:0007669"/>
    <property type="project" value="UniProtKB-KW"/>
</dbReference>
<evidence type="ECO:0000256" key="1">
    <source>
        <dbReference type="ARBA" id="ARBA00038158"/>
    </source>
</evidence>
<sequence length="344" mass="39000">MESETSDVMNRSDDDDLPSLQADSGIGIDDSSVLNGCIFLFGRQYRDWGPAKENCEQYFCPNDEQELERLDIQHHAFLVLMDNKLHFAPVSTTSPINVLDVCTGTGIWAIDVADECPRWDVKGIDWAPMQPAWVPPNIKFEIDDLRRLWCYNNIFDYIHTRATIYMGCWKDFKLDVIHQAFNGLQPGGWFECQEIGGLVECDDGTLPSDAPLTSWARALNIAGSKMGRPRDVSGRISEWYKEVGFVDVQQHALKMPIGNWSQDTRMKEAGSYWKVSMERALEGLSLRLFNEAFGWELADITVCRLFVVLVEIGMLIPSSYVRHYSIASDKISGTHLFTPTPKSL</sequence>
<keyword evidence="4" id="KW-1185">Reference proteome</keyword>
<comment type="similarity">
    <text evidence="1">Belongs to the methyltransferase superfamily. LaeA methyltransferase family.</text>
</comment>